<sequence length="135" mass="14546">MVDVFYLDVKSDCLQLLDGRSSPQRVPYPAHYSRLNLGCFPPRVMLRHPASPLPTVRGLSSAAGDPALQMLKDSPPAKVTQIERLMAASFRDGGTSCSVIEPVTTECIPPAEGDVSGPFVPVTACPVQEVFNLLH</sequence>
<evidence type="ECO:0000313" key="1">
    <source>
        <dbReference type="EMBL" id="CAB1419618.1"/>
    </source>
</evidence>
<proteinExistence type="predicted"/>
<dbReference type="EMBL" id="CADEAL010000401">
    <property type="protein sequence ID" value="CAB1419618.1"/>
    <property type="molecule type" value="Genomic_DNA"/>
</dbReference>
<comment type="caution">
    <text evidence="1">The sequence shown here is derived from an EMBL/GenBank/DDBJ whole genome shotgun (WGS) entry which is preliminary data.</text>
</comment>
<accession>A0A9N7TW22</accession>
<organism evidence="1 2">
    <name type="scientific">Pleuronectes platessa</name>
    <name type="common">European plaice</name>
    <dbReference type="NCBI Taxonomy" id="8262"/>
    <lineage>
        <taxon>Eukaryota</taxon>
        <taxon>Metazoa</taxon>
        <taxon>Chordata</taxon>
        <taxon>Craniata</taxon>
        <taxon>Vertebrata</taxon>
        <taxon>Euteleostomi</taxon>
        <taxon>Actinopterygii</taxon>
        <taxon>Neopterygii</taxon>
        <taxon>Teleostei</taxon>
        <taxon>Neoteleostei</taxon>
        <taxon>Acanthomorphata</taxon>
        <taxon>Carangaria</taxon>
        <taxon>Pleuronectiformes</taxon>
        <taxon>Pleuronectoidei</taxon>
        <taxon>Pleuronectidae</taxon>
        <taxon>Pleuronectes</taxon>
    </lineage>
</organism>
<keyword evidence="2" id="KW-1185">Reference proteome</keyword>
<dbReference type="Proteomes" id="UP001153269">
    <property type="component" value="Unassembled WGS sequence"/>
</dbReference>
<protein>
    <submittedName>
        <fullName evidence="1">Uncharacterized protein</fullName>
    </submittedName>
</protein>
<evidence type="ECO:0000313" key="2">
    <source>
        <dbReference type="Proteomes" id="UP001153269"/>
    </source>
</evidence>
<dbReference type="AlphaFoldDB" id="A0A9N7TW22"/>
<gene>
    <name evidence="1" type="ORF">PLEPLA_LOCUS7466</name>
</gene>
<reference evidence="1" key="1">
    <citation type="submission" date="2020-03" db="EMBL/GenBank/DDBJ databases">
        <authorList>
            <person name="Weist P."/>
        </authorList>
    </citation>
    <scope>NUCLEOTIDE SEQUENCE</scope>
</reference>
<name>A0A9N7TW22_PLEPL</name>